<accession>A0A6J1GG85</accession>
<organism evidence="3 4">
    <name type="scientific">Cucurbita moschata</name>
    <name type="common">Winter crookneck squash</name>
    <name type="synonym">Cucurbita pepo var. moschata</name>
    <dbReference type="NCBI Taxonomy" id="3662"/>
    <lineage>
        <taxon>Eukaryota</taxon>
        <taxon>Viridiplantae</taxon>
        <taxon>Streptophyta</taxon>
        <taxon>Embryophyta</taxon>
        <taxon>Tracheophyta</taxon>
        <taxon>Spermatophyta</taxon>
        <taxon>Magnoliopsida</taxon>
        <taxon>eudicotyledons</taxon>
        <taxon>Gunneridae</taxon>
        <taxon>Pentapetalae</taxon>
        <taxon>rosids</taxon>
        <taxon>fabids</taxon>
        <taxon>Cucurbitales</taxon>
        <taxon>Cucurbitaceae</taxon>
        <taxon>Cucurbiteae</taxon>
        <taxon>Cucurbita</taxon>
    </lineage>
</organism>
<dbReference type="AlphaFoldDB" id="A0A6J1GG85"/>
<reference evidence="4" key="1">
    <citation type="submission" date="2025-08" db="UniProtKB">
        <authorList>
            <consortium name="RefSeq"/>
        </authorList>
    </citation>
    <scope>IDENTIFICATION</scope>
    <source>
        <tissue evidence="4">Young leaves</tissue>
    </source>
</reference>
<dbReference type="GeneID" id="111453873"/>
<evidence type="ECO:0000313" key="4">
    <source>
        <dbReference type="RefSeq" id="XP_022950927.1"/>
    </source>
</evidence>
<dbReference type="PANTHER" id="PTHR34121">
    <property type="entry name" value="MYOSIN-11"/>
    <property type="match status" value="1"/>
</dbReference>
<sequence length="685" mass="78231">MSWFRAAVIRAVEAGAGGKDNITRTVRNYAGTVVHHAGNAVVEGAKIIQDRIGPRNMQGFKQTVKRLEEISVSSRGVERVQLLRRWLVALKEVDRFSSGSIEGDKNSPTDQPNDETKDSPKNPTLVYYVDPDMGGELKTFRDVFLTSQALEGITLSMILEEATDEEESLLLEIYGLCLLGGKEVHQEIMMNVHNLANAFSEYQDEALVKREELLQHVQDAIAGLKINADFDRIDAKACSLKKTLDEKKGEMPPSSGDRDNTSDDKTTSSKVLQEILSQVQLYSKLEELLLKKKLFNEVDSPQLHAEKVDKLRILSESLANSTLKAEKRIVDQREQREDALNFRLAKSEEMVQAEKELTYDIRELENQKDKLEAELEKVNTLLSSARMRLHNAREEREHFDEASSQMLVHLKTKEDELFKSVASYKVEATAVNACKNFLENTWELRISQRQKTEELVDGELEKYGDYFVKLVISLLSSYKEKLEPSLSSIRKLEENLSSMKELLRPTFLRSDVSPNTDDGSLHVDQQRRKLEEEYLDIESKFVSTLSTVDTVRMQFYETKGVVRNFDEKVQELFDALEKIKQEFESIKRPKLLIETTRQRSELAVNEKSHIDSSSSEQTAEVRRLKFEDINDSLAKGTKNFSTKAEMAKPDSTEVDTVDSNEEINDWEFDELGRDYDAAASNDQRR</sequence>
<keyword evidence="1" id="KW-0175">Coiled coil</keyword>
<name>A0A6J1GG85_CUCMO</name>
<feature type="compositionally biased region" description="Acidic residues" evidence="2">
    <location>
        <begin position="652"/>
        <end position="669"/>
    </location>
</feature>
<gene>
    <name evidence="4" type="primary">LOC111453873</name>
</gene>
<protein>
    <submittedName>
        <fullName evidence="4">Myosin-6-like</fullName>
    </submittedName>
</protein>
<evidence type="ECO:0000256" key="1">
    <source>
        <dbReference type="SAM" id="Coils"/>
    </source>
</evidence>
<keyword evidence="3" id="KW-1185">Reference proteome</keyword>
<feature type="compositionally biased region" description="Basic and acidic residues" evidence="2">
    <location>
        <begin position="670"/>
        <end position="685"/>
    </location>
</feature>
<dbReference type="KEGG" id="cmos:111453873"/>
<feature type="region of interest" description="Disordered" evidence="2">
    <location>
        <begin position="640"/>
        <end position="685"/>
    </location>
</feature>
<feature type="region of interest" description="Disordered" evidence="2">
    <location>
        <begin position="244"/>
        <end position="269"/>
    </location>
</feature>
<proteinExistence type="predicted"/>
<feature type="coiled-coil region" evidence="1">
    <location>
        <begin position="347"/>
        <end position="395"/>
    </location>
</feature>
<evidence type="ECO:0000313" key="3">
    <source>
        <dbReference type="Proteomes" id="UP000504609"/>
    </source>
</evidence>
<evidence type="ECO:0000256" key="2">
    <source>
        <dbReference type="SAM" id="MobiDB-lite"/>
    </source>
</evidence>
<feature type="compositionally biased region" description="Basic and acidic residues" evidence="2">
    <location>
        <begin position="244"/>
        <end position="267"/>
    </location>
</feature>
<dbReference type="Proteomes" id="UP000504609">
    <property type="component" value="Unplaced"/>
</dbReference>
<feature type="region of interest" description="Disordered" evidence="2">
    <location>
        <begin position="99"/>
        <end position="124"/>
    </location>
</feature>
<dbReference type="PANTHER" id="PTHR34121:SF5">
    <property type="entry name" value="CENTROSOMAL PROTEIN OF 135 KDA-LIKE PROTEIN"/>
    <property type="match status" value="1"/>
</dbReference>
<dbReference type="RefSeq" id="XP_022950927.1">
    <property type="nucleotide sequence ID" value="XM_023095159.1"/>
</dbReference>